<organism evidence="1 2">
    <name type="scientific">Dryococelus australis</name>
    <dbReference type="NCBI Taxonomy" id="614101"/>
    <lineage>
        <taxon>Eukaryota</taxon>
        <taxon>Metazoa</taxon>
        <taxon>Ecdysozoa</taxon>
        <taxon>Arthropoda</taxon>
        <taxon>Hexapoda</taxon>
        <taxon>Insecta</taxon>
        <taxon>Pterygota</taxon>
        <taxon>Neoptera</taxon>
        <taxon>Polyneoptera</taxon>
        <taxon>Phasmatodea</taxon>
        <taxon>Verophasmatodea</taxon>
        <taxon>Anareolatae</taxon>
        <taxon>Phasmatidae</taxon>
        <taxon>Eurycanthinae</taxon>
        <taxon>Dryococelus</taxon>
    </lineage>
</organism>
<dbReference type="EMBL" id="JARBHB010000008">
    <property type="protein sequence ID" value="KAJ8878071.1"/>
    <property type="molecule type" value="Genomic_DNA"/>
</dbReference>
<accession>A0ABQ9H194</accession>
<keyword evidence="2" id="KW-1185">Reference proteome</keyword>
<proteinExistence type="predicted"/>
<evidence type="ECO:0000313" key="1">
    <source>
        <dbReference type="EMBL" id="KAJ8878071.1"/>
    </source>
</evidence>
<comment type="caution">
    <text evidence="1">The sequence shown here is derived from an EMBL/GenBank/DDBJ whole genome shotgun (WGS) entry which is preliminary data.</text>
</comment>
<name>A0ABQ9H194_9NEOP</name>
<reference evidence="1 2" key="1">
    <citation type="submission" date="2023-02" db="EMBL/GenBank/DDBJ databases">
        <title>LHISI_Scaffold_Assembly.</title>
        <authorList>
            <person name="Stuart O.P."/>
            <person name="Cleave R."/>
            <person name="Magrath M.J.L."/>
            <person name="Mikheyev A.S."/>
        </authorList>
    </citation>
    <scope>NUCLEOTIDE SEQUENCE [LARGE SCALE GENOMIC DNA]</scope>
    <source>
        <strain evidence="1">Daus_M_001</strain>
        <tissue evidence="1">Leg muscle</tissue>
    </source>
</reference>
<gene>
    <name evidence="1" type="ORF">PR048_022535</name>
</gene>
<protein>
    <submittedName>
        <fullName evidence="1">Uncharacterized protein</fullName>
    </submittedName>
</protein>
<sequence length="388" mass="45759">MQAGRRETRKRARVTGEQYVTKHGKIVAERKSTALGVCRMKCQEIIPDEQRVKILKEYWNIGTSAGRVAYSGSLMEIQNPAKHRQIHRYHFRKEKIFMQGNKAHMFLITSYPRKDWINQKLICCYCQRMKVITPEKIPRKMIYFHIIRCQVFMRSTKKKKRIPMTTFPENFMKVYFMNLNDLSKLIVRIGVQPVINTNHFNRRETKKTEHEVERYHITAYKAKKMIEKNPKMIQNAKLLLLICSNGFKHNTFTVRWPFTSSIFECTILPRTIVILGKDICQNNNAHVAAMCMVALQNTRHFNTIDHKSLVPGHTRMECDADHSLIENKKKYNIPIHHPHDWMQLVGSTGKKNLLLVKEMKREYFFSYSELLKGPLLNRKRYDDGSNAN</sequence>
<evidence type="ECO:0000313" key="2">
    <source>
        <dbReference type="Proteomes" id="UP001159363"/>
    </source>
</evidence>
<dbReference type="Proteomes" id="UP001159363">
    <property type="component" value="Chromosome 7"/>
</dbReference>